<sequence>MKNNVTLASGSIIAMIAALLPGTGFAQDVPQDEQRGTRSGEEIVVTAEKREQTLLEVPQAVSVVGGEQLEEQHADNFSDYVKLVPGLQMQQARPGETRLVIRGVNTGSVTSTVGIYMDETPFGSSSGLVNGSILAGDFDTFDLARIEVLRGPQGTFYGANSLSGVLKFVTNEPSTAGLEVRARGGVETTRHGETGYLGNLVVNVPLSDAAAIRASGFYHKYGGFIDSIGTGGSDVEKDINDTEVYGGRASLLLMPSDTFDVRLTAVMQNVNAHAPSSVEADPDTLDILYGNLTQSQFVPEFSKMRYRVYNATGTLDLGFGELTSSTSYSTQKQQLRNDYTPSLGFYIEFLTGIPNDFVSPQRTNLEKFTQEVRLAGESSSVDWLVGAYYSNEDGLIEQNFDILEPGTLTPIPLLGLIGFASIDSGYKELAGFANVTVHLGDRFEVGLGGRYSHNKQTVHQVQDGLLVGGAADLGITKSDENVFTWSIAPRFELSDNASLYVRVANGFRPGGPNILPPGAPDAFRSYDSDSVVSYEAGIKAQSGDGMFSADLAVFHIDWDDIQLLVSDAATGFNFNGNGGKAKSEGVEASATFLPVTGLRLAANAAYTNAKLTQDTQIGGLDGDPLPYSPKFSTALVADYTFSLSGDTEAHIGGSFSHLSKRTTEYDEAYRIATGSQRQLPGYEVVDLTAGVDFGQVNLDVYVKNLAGSTGRTSIGPLTTFGLPTNPNGAITTGIVRPRTVGVTLGVEL</sequence>
<dbReference type="AlphaFoldDB" id="A0A6I4SY41"/>
<evidence type="ECO:0000256" key="12">
    <source>
        <dbReference type="RuleBase" id="RU003357"/>
    </source>
</evidence>
<dbReference type="PROSITE" id="PS52016">
    <property type="entry name" value="TONB_DEPENDENT_REC_3"/>
    <property type="match status" value="1"/>
</dbReference>
<keyword evidence="13" id="KW-0732">Signal</keyword>
<name>A0A6I4SY41_9SPHN</name>
<proteinExistence type="inferred from homology"/>
<evidence type="ECO:0000256" key="7">
    <source>
        <dbReference type="ARBA" id="ARBA00023065"/>
    </source>
</evidence>
<feature type="chain" id="PRO_5026208585" evidence="13">
    <location>
        <begin position="27"/>
        <end position="748"/>
    </location>
</feature>
<dbReference type="SUPFAM" id="SSF56935">
    <property type="entry name" value="Porins"/>
    <property type="match status" value="1"/>
</dbReference>
<dbReference type="RefSeq" id="WP_159796072.1">
    <property type="nucleotide sequence ID" value="NZ_WTYM01000049.1"/>
</dbReference>
<keyword evidence="8 12" id="KW-0798">TonB box</keyword>
<dbReference type="GO" id="GO:0006826">
    <property type="term" value="P:iron ion transport"/>
    <property type="evidence" value="ECO:0007669"/>
    <property type="project" value="UniProtKB-KW"/>
</dbReference>
<evidence type="ECO:0000259" key="15">
    <source>
        <dbReference type="Pfam" id="PF07715"/>
    </source>
</evidence>
<dbReference type="InterPro" id="IPR036942">
    <property type="entry name" value="Beta-barrel_TonB_sf"/>
</dbReference>
<comment type="caution">
    <text evidence="16">The sequence shown here is derived from an EMBL/GenBank/DDBJ whole genome shotgun (WGS) entry which is preliminary data.</text>
</comment>
<dbReference type="InterPro" id="IPR000531">
    <property type="entry name" value="Beta-barrel_TonB"/>
</dbReference>
<feature type="signal peptide" evidence="13">
    <location>
        <begin position="1"/>
        <end position="26"/>
    </location>
</feature>
<keyword evidence="16" id="KW-0675">Receptor</keyword>
<dbReference type="EMBL" id="WTYM01000049">
    <property type="protein sequence ID" value="MXO60358.1"/>
    <property type="molecule type" value="Genomic_DNA"/>
</dbReference>
<dbReference type="InterPro" id="IPR039426">
    <property type="entry name" value="TonB-dep_rcpt-like"/>
</dbReference>
<reference evidence="16 17" key="1">
    <citation type="submission" date="2019-12" db="EMBL/GenBank/DDBJ databases">
        <title>Genomic-based taxomic classification of the family Erythrobacteraceae.</title>
        <authorList>
            <person name="Xu L."/>
        </authorList>
    </citation>
    <scope>NUCLEOTIDE SEQUENCE [LARGE SCALE GENOMIC DNA]</scope>
    <source>
        <strain evidence="16 17">MCCC 1K01500</strain>
    </source>
</reference>
<keyword evidence="17" id="KW-1185">Reference proteome</keyword>
<evidence type="ECO:0000313" key="16">
    <source>
        <dbReference type="EMBL" id="MXO60358.1"/>
    </source>
</evidence>
<evidence type="ECO:0000256" key="1">
    <source>
        <dbReference type="ARBA" id="ARBA00004571"/>
    </source>
</evidence>
<keyword evidence="5 11" id="KW-0812">Transmembrane</keyword>
<gene>
    <name evidence="16" type="ORF">GRI89_12495</name>
</gene>
<dbReference type="GO" id="GO:0009279">
    <property type="term" value="C:cell outer membrane"/>
    <property type="evidence" value="ECO:0007669"/>
    <property type="project" value="UniProtKB-SubCell"/>
</dbReference>
<keyword evidence="7" id="KW-0406">Ion transport</keyword>
<evidence type="ECO:0000313" key="17">
    <source>
        <dbReference type="Proteomes" id="UP000433652"/>
    </source>
</evidence>
<feature type="domain" description="TonB-dependent receptor-like beta-barrel" evidence="14">
    <location>
        <begin position="290"/>
        <end position="705"/>
    </location>
</feature>
<evidence type="ECO:0000256" key="2">
    <source>
        <dbReference type="ARBA" id="ARBA00022448"/>
    </source>
</evidence>
<evidence type="ECO:0000256" key="3">
    <source>
        <dbReference type="ARBA" id="ARBA00022452"/>
    </source>
</evidence>
<organism evidence="16 17">
    <name type="scientific">Croceibacterium salegens</name>
    <dbReference type="NCBI Taxonomy" id="1737568"/>
    <lineage>
        <taxon>Bacteria</taxon>
        <taxon>Pseudomonadati</taxon>
        <taxon>Pseudomonadota</taxon>
        <taxon>Alphaproteobacteria</taxon>
        <taxon>Sphingomonadales</taxon>
        <taxon>Erythrobacteraceae</taxon>
        <taxon>Croceibacterium</taxon>
    </lineage>
</organism>
<evidence type="ECO:0000256" key="6">
    <source>
        <dbReference type="ARBA" id="ARBA00023004"/>
    </source>
</evidence>
<accession>A0A6I4SY41</accession>
<dbReference type="InterPro" id="IPR012910">
    <property type="entry name" value="Plug_dom"/>
</dbReference>
<dbReference type="Proteomes" id="UP000433652">
    <property type="component" value="Unassembled WGS sequence"/>
</dbReference>
<dbReference type="OrthoDB" id="9760333at2"/>
<protein>
    <submittedName>
        <fullName evidence="16">TonB-dependent receptor</fullName>
    </submittedName>
</protein>
<dbReference type="PANTHER" id="PTHR32552:SF81">
    <property type="entry name" value="TONB-DEPENDENT OUTER MEMBRANE RECEPTOR"/>
    <property type="match status" value="1"/>
</dbReference>
<evidence type="ECO:0000256" key="9">
    <source>
        <dbReference type="ARBA" id="ARBA00023136"/>
    </source>
</evidence>
<dbReference type="Gene3D" id="2.40.170.20">
    <property type="entry name" value="TonB-dependent receptor, beta-barrel domain"/>
    <property type="match status" value="1"/>
</dbReference>
<comment type="similarity">
    <text evidence="11 12">Belongs to the TonB-dependent receptor family.</text>
</comment>
<keyword evidence="2 11" id="KW-0813">Transport</keyword>
<dbReference type="Pfam" id="PF00593">
    <property type="entry name" value="TonB_dep_Rec_b-barrel"/>
    <property type="match status" value="1"/>
</dbReference>
<evidence type="ECO:0000259" key="14">
    <source>
        <dbReference type="Pfam" id="PF00593"/>
    </source>
</evidence>
<keyword evidence="10 11" id="KW-0998">Cell outer membrane</keyword>
<keyword evidence="4" id="KW-0410">Iron transport</keyword>
<evidence type="ECO:0000256" key="8">
    <source>
        <dbReference type="ARBA" id="ARBA00023077"/>
    </source>
</evidence>
<dbReference type="PANTHER" id="PTHR32552">
    <property type="entry name" value="FERRICHROME IRON RECEPTOR-RELATED"/>
    <property type="match status" value="1"/>
</dbReference>
<evidence type="ECO:0000256" key="4">
    <source>
        <dbReference type="ARBA" id="ARBA00022496"/>
    </source>
</evidence>
<keyword evidence="9 11" id="KW-0472">Membrane</keyword>
<evidence type="ECO:0000256" key="13">
    <source>
        <dbReference type="SAM" id="SignalP"/>
    </source>
</evidence>
<evidence type="ECO:0000256" key="11">
    <source>
        <dbReference type="PROSITE-ProRule" id="PRU01360"/>
    </source>
</evidence>
<keyword evidence="3 11" id="KW-1134">Transmembrane beta strand</keyword>
<dbReference type="Pfam" id="PF07715">
    <property type="entry name" value="Plug"/>
    <property type="match status" value="1"/>
</dbReference>
<comment type="subcellular location">
    <subcellularLocation>
        <location evidence="1 11">Cell outer membrane</location>
        <topology evidence="1 11">Multi-pass membrane protein</topology>
    </subcellularLocation>
</comment>
<keyword evidence="6" id="KW-0408">Iron</keyword>
<evidence type="ECO:0000256" key="10">
    <source>
        <dbReference type="ARBA" id="ARBA00023237"/>
    </source>
</evidence>
<evidence type="ECO:0000256" key="5">
    <source>
        <dbReference type="ARBA" id="ARBA00022692"/>
    </source>
</evidence>
<feature type="domain" description="TonB-dependent receptor plug" evidence="15">
    <location>
        <begin position="54"/>
        <end position="165"/>
    </location>
</feature>